<dbReference type="InterPro" id="IPR031350">
    <property type="entry name" value="Goodbye_dom"/>
</dbReference>
<evidence type="ECO:0000259" key="1">
    <source>
        <dbReference type="Pfam" id="PF17109"/>
    </source>
</evidence>
<evidence type="ECO:0000313" key="3">
    <source>
        <dbReference type="Proteomes" id="UP000759537"/>
    </source>
</evidence>
<name>A0A9P5MQ63_9AGAM</name>
<accession>A0A9P5MQ63</accession>
<reference evidence="2" key="2">
    <citation type="journal article" date="2020" name="Nat. Commun.">
        <title>Large-scale genome sequencing of mycorrhizal fungi provides insights into the early evolution of symbiotic traits.</title>
        <authorList>
            <person name="Miyauchi S."/>
            <person name="Kiss E."/>
            <person name="Kuo A."/>
            <person name="Drula E."/>
            <person name="Kohler A."/>
            <person name="Sanchez-Garcia M."/>
            <person name="Morin E."/>
            <person name="Andreopoulos B."/>
            <person name="Barry K.W."/>
            <person name="Bonito G."/>
            <person name="Buee M."/>
            <person name="Carver A."/>
            <person name="Chen C."/>
            <person name="Cichocki N."/>
            <person name="Clum A."/>
            <person name="Culley D."/>
            <person name="Crous P.W."/>
            <person name="Fauchery L."/>
            <person name="Girlanda M."/>
            <person name="Hayes R.D."/>
            <person name="Keri Z."/>
            <person name="LaButti K."/>
            <person name="Lipzen A."/>
            <person name="Lombard V."/>
            <person name="Magnuson J."/>
            <person name="Maillard F."/>
            <person name="Murat C."/>
            <person name="Nolan M."/>
            <person name="Ohm R.A."/>
            <person name="Pangilinan J."/>
            <person name="Pereira M.F."/>
            <person name="Perotto S."/>
            <person name="Peter M."/>
            <person name="Pfister S."/>
            <person name="Riley R."/>
            <person name="Sitrit Y."/>
            <person name="Stielow J.B."/>
            <person name="Szollosi G."/>
            <person name="Zifcakova L."/>
            <person name="Stursova M."/>
            <person name="Spatafora J.W."/>
            <person name="Tedersoo L."/>
            <person name="Vaario L.M."/>
            <person name="Yamada A."/>
            <person name="Yan M."/>
            <person name="Wang P."/>
            <person name="Xu J."/>
            <person name="Bruns T."/>
            <person name="Baldrian P."/>
            <person name="Vilgalys R."/>
            <person name="Dunand C."/>
            <person name="Henrissat B."/>
            <person name="Grigoriev I.V."/>
            <person name="Hibbett D."/>
            <person name="Nagy L.G."/>
            <person name="Martin F.M."/>
        </authorList>
    </citation>
    <scope>NUCLEOTIDE SEQUENCE</scope>
    <source>
        <strain evidence="2">Prilba</strain>
    </source>
</reference>
<dbReference type="Proteomes" id="UP000759537">
    <property type="component" value="Unassembled WGS sequence"/>
</dbReference>
<gene>
    <name evidence="2" type="ORF">DFH94DRAFT_847324</name>
</gene>
<proteinExistence type="predicted"/>
<evidence type="ECO:0000313" key="2">
    <source>
        <dbReference type="EMBL" id="KAF8471648.1"/>
    </source>
</evidence>
<feature type="domain" description="Fungal STAND N-terminal Goodbye" evidence="1">
    <location>
        <begin position="258"/>
        <end position="382"/>
    </location>
</feature>
<organism evidence="2 3">
    <name type="scientific">Russula ochroleuca</name>
    <dbReference type="NCBI Taxonomy" id="152965"/>
    <lineage>
        <taxon>Eukaryota</taxon>
        <taxon>Fungi</taxon>
        <taxon>Dikarya</taxon>
        <taxon>Basidiomycota</taxon>
        <taxon>Agaricomycotina</taxon>
        <taxon>Agaricomycetes</taxon>
        <taxon>Russulales</taxon>
        <taxon>Russulaceae</taxon>
        <taxon>Russula</taxon>
    </lineage>
</organism>
<protein>
    <recommendedName>
        <fullName evidence="1">Fungal STAND N-terminal Goodbye domain-containing protein</fullName>
    </recommendedName>
</protein>
<dbReference type="EMBL" id="WHVB01000022">
    <property type="protein sequence ID" value="KAF8471648.1"/>
    <property type="molecule type" value="Genomic_DNA"/>
</dbReference>
<reference evidence="2" key="1">
    <citation type="submission" date="2019-10" db="EMBL/GenBank/DDBJ databases">
        <authorList>
            <consortium name="DOE Joint Genome Institute"/>
            <person name="Kuo A."/>
            <person name="Miyauchi S."/>
            <person name="Kiss E."/>
            <person name="Drula E."/>
            <person name="Kohler A."/>
            <person name="Sanchez-Garcia M."/>
            <person name="Andreopoulos B."/>
            <person name="Barry K.W."/>
            <person name="Bonito G."/>
            <person name="Buee M."/>
            <person name="Carver A."/>
            <person name="Chen C."/>
            <person name="Cichocki N."/>
            <person name="Clum A."/>
            <person name="Culley D."/>
            <person name="Crous P.W."/>
            <person name="Fauchery L."/>
            <person name="Girlanda M."/>
            <person name="Hayes R."/>
            <person name="Keri Z."/>
            <person name="LaButti K."/>
            <person name="Lipzen A."/>
            <person name="Lombard V."/>
            <person name="Magnuson J."/>
            <person name="Maillard F."/>
            <person name="Morin E."/>
            <person name="Murat C."/>
            <person name="Nolan M."/>
            <person name="Ohm R."/>
            <person name="Pangilinan J."/>
            <person name="Pereira M."/>
            <person name="Perotto S."/>
            <person name="Peter M."/>
            <person name="Riley R."/>
            <person name="Sitrit Y."/>
            <person name="Stielow B."/>
            <person name="Szollosi G."/>
            <person name="Zifcakova L."/>
            <person name="Stursova M."/>
            <person name="Spatafora J.W."/>
            <person name="Tedersoo L."/>
            <person name="Vaario L.-M."/>
            <person name="Yamada A."/>
            <person name="Yan M."/>
            <person name="Wang P."/>
            <person name="Xu J."/>
            <person name="Bruns T."/>
            <person name="Baldrian P."/>
            <person name="Vilgalys R."/>
            <person name="Henrissat B."/>
            <person name="Grigoriev I.V."/>
            <person name="Hibbett D."/>
            <person name="Nagy L.G."/>
            <person name="Martin F.M."/>
        </authorList>
    </citation>
    <scope>NUCLEOTIDE SEQUENCE</scope>
    <source>
        <strain evidence="2">Prilba</strain>
    </source>
</reference>
<dbReference type="Pfam" id="PF17109">
    <property type="entry name" value="Goodbye"/>
    <property type="match status" value="1"/>
</dbReference>
<sequence>MGSLPPHSYWSSMVRIFMYRTRAAGHHYMRHHSMNILMSYCSYRGTQRVEVQDDEYTTPLHSAASEKGKAGAHTITYCIVFQPRTWPRNEMRQAPLQLASVQRTSRDRPLFYEHRYSTFMSLAPADVVSSPMKAENSVSLRNSSPVCQKSNLWGDQRLDTGSLKEETSRTLTGLNPHRLVLRQTKTVAKKDLQLGNAGTPGNASAEFLFCGMTQTARWAACALPFPFALGLSYYPPTTSTMPQTSPGAVSRSNYQAIFDSALEVYKKKTGKDLTSHPLLRTFETCNSPDAVLDVLQAQILAPGKPQSSGDKLLERLNPTINVLNAFSATIGGGVGLAYPPAGVIFTGIGVLLSAAGAVNASGDILLGLFERIENIFRRLEIYIDVPPTPGLTDANVKVMVEVLSILAIATKEINQRRAKTFLKKLAGRADIEDALLRLEEAIQEEARMAAAESLKAIHGVNSNVKAMADSMRGMLQDVEKAGLQMSNNLDTAAAEGLKATHGIDDEVQRVHGTLDAVYNRTIDVDDVRNTTIRDIGSRIIDGAQVIPNQSFTPS</sequence>
<keyword evidence="3" id="KW-1185">Reference proteome</keyword>
<comment type="caution">
    <text evidence="2">The sequence shown here is derived from an EMBL/GenBank/DDBJ whole genome shotgun (WGS) entry which is preliminary data.</text>
</comment>
<dbReference type="AlphaFoldDB" id="A0A9P5MQ63"/>